<dbReference type="AlphaFoldDB" id="A0A7S3KYK6"/>
<dbReference type="InterPro" id="IPR026898">
    <property type="entry name" value="PrsW"/>
</dbReference>
<feature type="transmembrane region" description="Helical" evidence="2">
    <location>
        <begin position="151"/>
        <end position="170"/>
    </location>
</feature>
<protein>
    <recommendedName>
        <fullName evidence="4">Transmembrane protein</fullName>
    </recommendedName>
</protein>
<gene>
    <name evidence="3" type="ORF">ACOF00016_LOCUS2959</name>
</gene>
<sequence length="630" mass="70051">MRCSAENTSNTSNQGAGGVFFARLPQAEAVAVGDDEETNHHHDDDDDDPHTTSNSRNNDAPAQLALRQVTTYHDDFSTSICTGLFADPYDRSACCAAVCCGTLLQDLNYHVVTGERPIPWWKRIGYGVAVLVVIPVLGSLFTTTSRDDPDAAVRFTLWGYLTAFLVWGIYSTHQRKALRLRILQDIMGQSVVAMIVSDGNPSITTPRSLTTHTTTIGTERRLDGCGCYRPAKVHRCCSCVERDVMISFRQVPYDASTEEEIRLLASQRDVCTALWQGLAVLCCGCCGCWWNCWGVCATAQEHRELRRKLPPERFALDYVTLQPYAEYVPLLEEVRDRQDTTLWGHLTALSKLSRSILWGVTIALLVVTANIFGHQSQPGERLVLVMATLGQALLVLYLVHWRYHRFDLSLDAIIKLFGAGFCFATGTAMVVELLTSMLGYLVLVIALVFEVVEDDPDDMPDSNDTDSNDKLHFLQSFAKRHIFTFVLFSAFNAFVVASLTEETAKYFSFWMVEHPDYDLQRQREQSLHTTAASITCGMVAVACGFACCENFLYIFGEGLSLSGGELCVCLFVCCGVDCLTCCGCSYKAHLVSFLTHAHRASSFVDAIVFSSPSHLCSDSEHRYLQTRRGT</sequence>
<name>A0A7S3KYK6_9STRA</name>
<feature type="transmembrane region" description="Helical" evidence="2">
    <location>
        <begin position="356"/>
        <end position="375"/>
    </location>
</feature>
<reference evidence="3" key="1">
    <citation type="submission" date="2021-01" db="EMBL/GenBank/DDBJ databases">
        <authorList>
            <person name="Corre E."/>
            <person name="Pelletier E."/>
            <person name="Niang G."/>
            <person name="Scheremetjew M."/>
            <person name="Finn R."/>
            <person name="Kale V."/>
            <person name="Holt S."/>
            <person name="Cochrane G."/>
            <person name="Meng A."/>
            <person name="Brown T."/>
            <person name="Cohen L."/>
        </authorList>
    </citation>
    <scope>NUCLEOTIDE SEQUENCE</scope>
    <source>
        <strain evidence="3">CCMP127</strain>
    </source>
</reference>
<feature type="region of interest" description="Disordered" evidence="1">
    <location>
        <begin position="30"/>
        <end position="60"/>
    </location>
</feature>
<evidence type="ECO:0008006" key="4">
    <source>
        <dbReference type="Google" id="ProtNLM"/>
    </source>
</evidence>
<feature type="transmembrane region" description="Helical" evidence="2">
    <location>
        <begin position="482"/>
        <end position="500"/>
    </location>
</feature>
<feature type="transmembrane region" description="Helical" evidence="2">
    <location>
        <begin position="124"/>
        <end position="145"/>
    </location>
</feature>
<evidence type="ECO:0000256" key="1">
    <source>
        <dbReference type="SAM" id="MobiDB-lite"/>
    </source>
</evidence>
<dbReference type="Pfam" id="PF13367">
    <property type="entry name" value="PrsW-protease"/>
    <property type="match status" value="1"/>
</dbReference>
<evidence type="ECO:0000313" key="3">
    <source>
        <dbReference type="EMBL" id="CAE0404869.1"/>
    </source>
</evidence>
<keyword evidence="2" id="KW-0812">Transmembrane</keyword>
<evidence type="ECO:0000256" key="2">
    <source>
        <dbReference type="SAM" id="Phobius"/>
    </source>
</evidence>
<proteinExistence type="predicted"/>
<organism evidence="3">
    <name type="scientific">Amphora coffeiformis</name>
    <dbReference type="NCBI Taxonomy" id="265554"/>
    <lineage>
        <taxon>Eukaryota</taxon>
        <taxon>Sar</taxon>
        <taxon>Stramenopiles</taxon>
        <taxon>Ochrophyta</taxon>
        <taxon>Bacillariophyta</taxon>
        <taxon>Bacillariophyceae</taxon>
        <taxon>Bacillariophycidae</taxon>
        <taxon>Thalassiophysales</taxon>
        <taxon>Catenulaceae</taxon>
        <taxon>Amphora</taxon>
    </lineage>
</organism>
<dbReference type="EMBL" id="HBIM01003430">
    <property type="protein sequence ID" value="CAE0404869.1"/>
    <property type="molecule type" value="Transcribed_RNA"/>
</dbReference>
<accession>A0A7S3KYK6</accession>
<feature type="transmembrane region" description="Helical" evidence="2">
    <location>
        <begin position="420"/>
        <end position="449"/>
    </location>
</feature>
<keyword evidence="2" id="KW-0472">Membrane</keyword>
<dbReference type="GO" id="GO:0008233">
    <property type="term" value="F:peptidase activity"/>
    <property type="evidence" value="ECO:0007669"/>
    <property type="project" value="InterPro"/>
</dbReference>
<keyword evidence="2" id="KW-1133">Transmembrane helix</keyword>
<feature type="transmembrane region" description="Helical" evidence="2">
    <location>
        <begin position="381"/>
        <end position="399"/>
    </location>
</feature>